<comment type="caution">
    <text evidence="3">The sequence shown here is derived from an EMBL/GenBank/DDBJ whole genome shotgun (WGS) entry which is preliminary data.</text>
</comment>
<organism evidence="3 4">
    <name type="scientific">Ramlibacter alkalitolerans</name>
    <dbReference type="NCBI Taxonomy" id="2039631"/>
    <lineage>
        <taxon>Bacteria</taxon>
        <taxon>Pseudomonadati</taxon>
        <taxon>Pseudomonadota</taxon>
        <taxon>Betaproteobacteria</taxon>
        <taxon>Burkholderiales</taxon>
        <taxon>Comamonadaceae</taxon>
        <taxon>Ramlibacter</taxon>
    </lineage>
</organism>
<proteinExistence type="predicted"/>
<sequence>MKGSALFAGAFCAAALAAADPGPGDFAWRATLDTSGHTGLVRVAVPAEALGRLQSPELADLRVFDGQGQPVAFAFSAPALPPAAARAQTQLFAALPLYAVDGGPPPLPGALQMRIERKGAQQSVWVDLARPPSEAQSAARRLDAALFDTRAQKEPVSALVLRAHLPANTPVHFTAQTSPDLARWTPLAVQGRLFRFEGAGAPANDRLELAAPVSLQDRYLRLDWSGQAGVVVDAVTGLLAASRPEPVLPALTLGAPVADGAAALEWSLDFATPLRGLQLATTQPATLVPVRVLGRKQPSDPWRLLADTVVYRIGAGADESSNPPLELAQPSVRWLRIEATHGTRLQGLPLTAQVRFEPRELVFVAGAAGPYRLAAGRTATPPGALPLATLSATTSTRMADLPLARIVAVESAPAAEASWWTGWLPRGVDGKTAGLWLVLGAGVLLLGGVAWSLLRQLAGPPGQD</sequence>
<keyword evidence="1" id="KW-1133">Transmembrane helix</keyword>
<feature type="transmembrane region" description="Helical" evidence="1">
    <location>
        <begin position="433"/>
        <end position="454"/>
    </location>
</feature>
<evidence type="ECO:0000313" key="3">
    <source>
        <dbReference type="EMBL" id="MBL0426923.1"/>
    </source>
</evidence>
<feature type="chain" id="PRO_5046305917" evidence="2">
    <location>
        <begin position="18"/>
        <end position="464"/>
    </location>
</feature>
<evidence type="ECO:0000256" key="2">
    <source>
        <dbReference type="SAM" id="SignalP"/>
    </source>
</evidence>
<name>A0ABS1JRS3_9BURK</name>
<keyword evidence="1" id="KW-0472">Membrane</keyword>
<dbReference type="InterPro" id="IPR025060">
    <property type="entry name" value="DUF3999"/>
</dbReference>
<keyword evidence="1" id="KW-0812">Transmembrane</keyword>
<feature type="signal peptide" evidence="2">
    <location>
        <begin position="1"/>
        <end position="17"/>
    </location>
</feature>
<dbReference type="EMBL" id="JAEQND010000009">
    <property type="protein sequence ID" value="MBL0426923.1"/>
    <property type="molecule type" value="Genomic_DNA"/>
</dbReference>
<accession>A0ABS1JRS3</accession>
<gene>
    <name evidence="3" type="ORF">JI746_17550</name>
</gene>
<protein>
    <submittedName>
        <fullName evidence="3">DUF3999 family protein</fullName>
    </submittedName>
</protein>
<reference evidence="3 4" key="1">
    <citation type="journal article" date="2017" name="Int. J. Syst. Evol. Microbiol.">
        <title>Ramlibacter alkalitolerans sp. nov., alkali-tolerant bacterium isolated from soil of ginseng.</title>
        <authorList>
            <person name="Lee D.H."/>
            <person name="Cha C.J."/>
        </authorList>
    </citation>
    <scope>NUCLEOTIDE SEQUENCE [LARGE SCALE GENOMIC DNA]</scope>
    <source>
        <strain evidence="3 4">KACC 19305</strain>
    </source>
</reference>
<evidence type="ECO:0000313" key="4">
    <source>
        <dbReference type="Proteomes" id="UP000622707"/>
    </source>
</evidence>
<keyword evidence="2" id="KW-0732">Signal</keyword>
<dbReference type="Proteomes" id="UP000622707">
    <property type="component" value="Unassembled WGS sequence"/>
</dbReference>
<keyword evidence="4" id="KW-1185">Reference proteome</keyword>
<evidence type="ECO:0000256" key="1">
    <source>
        <dbReference type="SAM" id="Phobius"/>
    </source>
</evidence>
<dbReference type="RefSeq" id="WP_201691331.1">
    <property type="nucleotide sequence ID" value="NZ_JAEQND010000009.1"/>
</dbReference>
<dbReference type="Pfam" id="PF13163">
    <property type="entry name" value="DUF3999"/>
    <property type="match status" value="1"/>
</dbReference>